<name>A0ABX7BHT5_9PROT</name>
<evidence type="ECO:0000313" key="3">
    <source>
        <dbReference type="Proteomes" id="UP000595197"/>
    </source>
</evidence>
<protein>
    <submittedName>
        <fullName evidence="2">Terminase small subunit</fullName>
    </submittedName>
</protein>
<keyword evidence="3" id="KW-1185">Reference proteome</keyword>
<organism evidence="2 3">
    <name type="scientific">Skermanella cutis</name>
    <dbReference type="NCBI Taxonomy" id="2775420"/>
    <lineage>
        <taxon>Bacteria</taxon>
        <taxon>Pseudomonadati</taxon>
        <taxon>Pseudomonadota</taxon>
        <taxon>Alphaproteobacteria</taxon>
        <taxon>Rhodospirillales</taxon>
        <taxon>Azospirillaceae</taxon>
        <taxon>Skermanella</taxon>
    </lineage>
</organism>
<feature type="region of interest" description="Disordered" evidence="1">
    <location>
        <begin position="158"/>
        <end position="196"/>
    </location>
</feature>
<dbReference type="InterPro" id="IPR038713">
    <property type="entry name" value="Terminase_Gp1_N_sf"/>
</dbReference>
<dbReference type="RefSeq" id="WP_201083423.1">
    <property type="nucleotide sequence ID" value="NZ_CP067422.1"/>
</dbReference>
<dbReference type="InterPro" id="IPR016032">
    <property type="entry name" value="Sig_transdc_resp-reg_C-effctor"/>
</dbReference>
<keyword evidence="2" id="KW-0614">Plasmid</keyword>
<dbReference type="InterPro" id="IPR005335">
    <property type="entry name" value="Terminase_ssu"/>
</dbReference>
<accession>A0ABX7BHT5</accession>
<dbReference type="Pfam" id="PF03592">
    <property type="entry name" value="Terminase_2"/>
    <property type="match status" value="1"/>
</dbReference>
<evidence type="ECO:0000313" key="2">
    <source>
        <dbReference type="EMBL" id="QQP93680.1"/>
    </source>
</evidence>
<dbReference type="Proteomes" id="UP000595197">
    <property type="component" value="Plasmid pTT6-2"/>
</dbReference>
<dbReference type="SUPFAM" id="SSF46894">
    <property type="entry name" value="C-terminal effector domain of the bipartite response regulators"/>
    <property type="match status" value="1"/>
</dbReference>
<reference evidence="2" key="1">
    <citation type="submission" date="2021-02" db="EMBL/GenBank/DDBJ databases">
        <title>Skermanella TT6 skin isolate.</title>
        <authorList>
            <person name="Lee K."/>
            <person name="Ganzorig M."/>
        </authorList>
    </citation>
    <scope>NUCLEOTIDE SEQUENCE</scope>
    <source>
        <strain evidence="2">TT6</strain>
    </source>
</reference>
<gene>
    <name evidence="2" type="ORF">IGS68_32215</name>
</gene>
<dbReference type="Gene3D" id="1.10.10.1400">
    <property type="entry name" value="Terminase, small subunit, N-terminal DNA-binding domain, HTH motif"/>
    <property type="match status" value="1"/>
</dbReference>
<geneLocation type="plasmid" evidence="2 3">
    <name>pTT6-2</name>
</geneLocation>
<proteinExistence type="predicted"/>
<dbReference type="EMBL" id="CP067422">
    <property type="protein sequence ID" value="QQP93680.1"/>
    <property type="molecule type" value="Genomic_DNA"/>
</dbReference>
<sequence length="224" mass="23861">MTATASPSPSMPRLTPRQEEFCQAMAAGVGGAEAARRAGYSPNGAKQRGAFLMRQPEIRLRIDAIRAARRRLHQTRLDEAEGQIATIIGMALDSGRPGLALRAVELRLRLCGVIQDKRIAHHYQGSRDGAPHPDADLENLAADPQEELDFLRTLPAAAPAGTDDAGMTKGDLSEEAARARPAPGKAVVRHSVPDDPMMTVSDLQAVSRRITVLSAPASAPAARP</sequence>
<evidence type="ECO:0000256" key="1">
    <source>
        <dbReference type="SAM" id="MobiDB-lite"/>
    </source>
</evidence>